<keyword evidence="1" id="KW-0812">Transmembrane</keyword>
<dbReference type="RefSeq" id="WP_200338769.1">
    <property type="nucleotide sequence ID" value="NZ_NRRL01000001.1"/>
</dbReference>
<comment type="caution">
    <text evidence="2">The sequence shown here is derived from an EMBL/GenBank/DDBJ whole genome shotgun (WGS) entry which is preliminary data.</text>
</comment>
<feature type="transmembrane region" description="Helical" evidence="1">
    <location>
        <begin position="80"/>
        <end position="99"/>
    </location>
</feature>
<dbReference type="EMBL" id="NRRL01000001">
    <property type="protein sequence ID" value="MBK1666714.1"/>
    <property type="molecule type" value="Genomic_DNA"/>
</dbReference>
<keyword evidence="3" id="KW-1185">Reference proteome</keyword>
<sequence length="617" mass="67755">MIYLIVAALAGAFAYAVSRNLFMTAGNAVLGFAITYLGLPVMAINHWDPYFLALVLTAPVAGLSIVLNENRDAKITKISAMALGVSVSFFCAVVLIAFLTSASIFRAGDYAALIGEIDQVDQQALTERLESFDQTQARFVDQGLAENRAEELLGVQTGLASRVSIATPSIQSVDGRLTWIGGLEYTGFKKWSSNGHTPGYYQIDQTNRQNAEMVLEYEMTCIPSAFFSEDLDRLIYEAGYWNIGFTDQTLEVDDSGKPFWVVSLYEHKVGFLGSDAVGVLVVDPVSCEIAEYGLEEAPGWIDRVHPADFLETQLSDWGVYRHGWWNAFWSESEPTMDTTAGEAGEAGLYFVRTKDGEPAWYTGMQSTKADRGTQGYVVADARTKKSTYYAFAGVTEQAVQEAMLGIVAEKEGYSVTYPIPYNINGHLTHVAVLKDATGNPQLYGLASASNRDWKVVGETPREALRAFAAELRDQRYAQNLEGAGDQVVLVGPVKRIGHEIIDGSSTYYMTLSTVDRKAFRVPASINVEVALTNAGDTVEMTAYDTDAHVIEVLSFDNQAITLEKSDGQKAVEAAVKKVRQQQADETTQKRFERQIDGLSIEEKRKLLDTLDQSAPSN</sequence>
<feature type="transmembrane region" description="Helical" evidence="1">
    <location>
        <begin position="49"/>
        <end position="68"/>
    </location>
</feature>
<evidence type="ECO:0000313" key="2">
    <source>
        <dbReference type="EMBL" id="MBK1666714.1"/>
    </source>
</evidence>
<protein>
    <submittedName>
        <fullName evidence="2">Uncharacterized protein</fullName>
    </submittedName>
</protein>
<organism evidence="2 3">
    <name type="scientific">Rhodovibrio sodomensis</name>
    <dbReference type="NCBI Taxonomy" id="1088"/>
    <lineage>
        <taxon>Bacteria</taxon>
        <taxon>Pseudomonadati</taxon>
        <taxon>Pseudomonadota</taxon>
        <taxon>Alphaproteobacteria</taxon>
        <taxon>Rhodospirillales</taxon>
        <taxon>Rhodovibrionaceae</taxon>
        <taxon>Rhodovibrio</taxon>
    </lineage>
</organism>
<accession>A0ABS1D8G7</accession>
<dbReference type="Proteomes" id="UP001296873">
    <property type="component" value="Unassembled WGS sequence"/>
</dbReference>
<evidence type="ECO:0000256" key="1">
    <source>
        <dbReference type="SAM" id="Phobius"/>
    </source>
</evidence>
<keyword evidence="1" id="KW-0472">Membrane</keyword>
<keyword evidence="1" id="KW-1133">Transmembrane helix</keyword>
<gene>
    <name evidence="2" type="ORF">CKO28_01470</name>
</gene>
<proteinExistence type="predicted"/>
<reference evidence="2 3" key="1">
    <citation type="journal article" date="2020" name="Microorganisms">
        <title>Osmotic Adaptation and Compatible Solute Biosynthesis of Phototrophic Bacteria as Revealed from Genome Analyses.</title>
        <authorList>
            <person name="Imhoff J.F."/>
            <person name="Rahn T."/>
            <person name="Kunzel S."/>
            <person name="Keller A."/>
            <person name="Neulinger S.C."/>
        </authorList>
    </citation>
    <scope>NUCLEOTIDE SEQUENCE [LARGE SCALE GENOMIC DNA]</scope>
    <source>
        <strain evidence="2 3">DSM 9895</strain>
    </source>
</reference>
<name>A0ABS1D8G7_9PROT</name>
<evidence type="ECO:0000313" key="3">
    <source>
        <dbReference type="Proteomes" id="UP001296873"/>
    </source>
</evidence>